<dbReference type="EMBL" id="AP017313">
    <property type="protein sequence ID" value="BAU53592.1"/>
    <property type="molecule type" value="Genomic_DNA"/>
</dbReference>
<evidence type="ECO:0000313" key="6">
    <source>
        <dbReference type="EMBL" id="BAU53592.1"/>
    </source>
</evidence>
<evidence type="ECO:0000256" key="3">
    <source>
        <dbReference type="ARBA" id="ARBA00011233"/>
    </source>
</evidence>
<evidence type="ECO:0000256" key="5">
    <source>
        <dbReference type="ARBA" id="ARBA00023277"/>
    </source>
</evidence>
<dbReference type="GO" id="GO:0008674">
    <property type="term" value="F:2-dehydro-3-deoxy-6-phosphogalactonate aldolase activity"/>
    <property type="evidence" value="ECO:0007669"/>
    <property type="project" value="UniProtKB-EC"/>
</dbReference>
<reference evidence="6 7" key="1">
    <citation type="submission" date="2015-12" db="EMBL/GenBank/DDBJ databases">
        <title>Genome sequence of Mucilaginibacter gotjawali.</title>
        <authorList>
            <person name="Lee J.S."/>
            <person name="Lee K.C."/>
            <person name="Kim K.K."/>
            <person name="Lee B.W."/>
        </authorList>
    </citation>
    <scope>NUCLEOTIDE SEQUENCE [LARGE SCALE GENOMIC DNA]</scope>
    <source>
        <strain evidence="6 7">SA3-7</strain>
    </source>
</reference>
<keyword evidence="7" id="KW-1185">Reference proteome</keyword>
<evidence type="ECO:0000313" key="7">
    <source>
        <dbReference type="Proteomes" id="UP000218263"/>
    </source>
</evidence>
<dbReference type="GO" id="GO:0106009">
    <property type="term" value="F:(4S)-4-hydroxy-2-oxoglutarate aldolase activity"/>
    <property type="evidence" value="ECO:0007669"/>
    <property type="project" value="UniProtKB-EC"/>
</dbReference>
<protein>
    <submittedName>
        <fullName evidence="6">2-dehydro-3-deoxy-6-phosphogalactonate aldolase</fullName>
        <ecNumber evidence="6">4.1.2.21</ecNumber>
    </submittedName>
</protein>
<dbReference type="CDD" id="cd00452">
    <property type="entry name" value="KDPG_aldolase"/>
    <property type="match status" value="1"/>
</dbReference>
<dbReference type="KEGG" id="mgot:MgSA37_01761"/>
<dbReference type="Gene3D" id="3.20.20.70">
    <property type="entry name" value="Aldolase class I"/>
    <property type="match status" value="1"/>
</dbReference>
<dbReference type="OrthoDB" id="9802667at2"/>
<dbReference type="InterPro" id="IPR013785">
    <property type="entry name" value="Aldolase_TIM"/>
</dbReference>
<dbReference type="PANTHER" id="PTHR30246:SF1">
    <property type="entry name" value="2-DEHYDRO-3-DEOXY-6-PHOSPHOGALACTONATE ALDOLASE-RELATED"/>
    <property type="match status" value="1"/>
</dbReference>
<accession>A0A120MXM9</accession>
<dbReference type="EC" id="4.1.2.21" evidence="6"/>
<sequence>MNKAFSFDLFNKMPVVGIMRNIPDAHIDTIAGVYCRSGLTNLEITMNSPNAEQNISLLADLYGDELNIGAGTVCSMGDLEKALKANAQFIVTPVINEEVIKTCVAEKVPIFPGAYTPSEIYKAWSLGASMIKLFPAGDLKPGYIKEILAPLSFVSLMPTGGVNLENFINYFQQGAKGVGVGSQLFPKDVINRQDWQALAGVYVSFVSKYRDFIADKK</sequence>
<evidence type="ECO:0000256" key="1">
    <source>
        <dbReference type="ARBA" id="ARBA00004761"/>
    </source>
</evidence>
<comment type="similarity">
    <text evidence="2">Belongs to the KHG/KDPG aldolase family.</text>
</comment>
<dbReference type="AlphaFoldDB" id="A0A120MXM9"/>
<keyword evidence="4 6" id="KW-0456">Lyase</keyword>
<dbReference type="GO" id="GO:0008675">
    <property type="term" value="F:2-dehydro-3-deoxy-phosphogluconate aldolase activity"/>
    <property type="evidence" value="ECO:0007669"/>
    <property type="project" value="UniProtKB-EC"/>
</dbReference>
<comment type="pathway">
    <text evidence="1">Carbohydrate acid metabolism.</text>
</comment>
<dbReference type="InterPro" id="IPR000887">
    <property type="entry name" value="Aldlse_KDPG_KHG"/>
</dbReference>
<comment type="subunit">
    <text evidence="3">Homotrimer.</text>
</comment>
<dbReference type="RefSeq" id="WP_096351222.1">
    <property type="nucleotide sequence ID" value="NZ_AP017313.1"/>
</dbReference>
<dbReference type="NCBIfam" id="TIGR01182">
    <property type="entry name" value="eda"/>
    <property type="match status" value="1"/>
</dbReference>
<dbReference type="Proteomes" id="UP000218263">
    <property type="component" value="Chromosome"/>
</dbReference>
<keyword evidence="5" id="KW-0119">Carbohydrate metabolism</keyword>
<gene>
    <name evidence="6" type="primary">dgoA</name>
    <name evidence="6" type="ORF">MgSA37_01761</name>
</gene>
<evidence type="ECO:0000256" key="2">
    <source>
        <dbReference type="ARBA" id="ARBA00006906"/>
    </source>
</evidence>
<name>A0A120MXM9_9SPHI</name>
<dbReference type="SUPFAM" id="SSF51569">
    <property type="entry name" value="Aldolase"/>
    <property type="match status" value="1"/>
</dbReference>
<dbReference type="Pfam" id="PF01081">
    <property type="entry name" value="Aldolase"/>
    <property type="match status" value="1"/>
</dbReference>
<proteinExistence type="inferred from homology"/>
<evidence type="ECO:0000256" key="4">
    <source>
        <dbReference type="ARBA" id="ARBA00023239"/>
    </source>
</evidence>
<organism evidence="6 7">
    <name type="scientific">Mucilaginibacter gotjawali</name>
    <dbReference type="NCBI Taxonomy" id="1550579"/>
    <lineage>
        <taxon>Bacteria</taxon>
        <taxon>Pseudomonadati</taxon>
        <taxon>Bacteroidota</taxon>
        <taxon>Sphingobacteriia</taxon>
        <taxon>Sphingobacteriales</taxon>
        <taxon>Sphingobacteriaceae</taxon>
        <taxon>Mucilaginibacter</taxon>
    </lineage>
</organism>
<dbReference type="PANTHER" id="PTHR30246">
    <property type="entry name" value="2-KETO-3-DEOXY-6-PHOSPHOGLUCONATE ALDOLASE"/>
    <property type="match status" value="1"/>
</dbReference>